<evidence type="ECO:0000256" key="3">
    <source>
        <dbReference type="ARBA" id="ARBA00022840"/>
    </source>
</evidence>
<dbReference type="PANTHER" id="PTHR42788">
    <property type="entry name" value="TAURINE IMPORT ATP-BINDING PROTEIN-RELATED"/>
    <property type="match status" value="1"/>
</dbReference>
<gene>
    <name evidence="5" type="ORF">IAB16_06365</name>
</gene>
<sequence length="249" mass="27756">MSLLEVKGVTQAYDGVTIIEDVNFSVERGETVCLIGASGVGKTTLFQVLSGLIAPASGVVLLNGENVVGKAGKASYMLQKDLLLPFKTIIDNVSLPYRVSGMPKKKAREKVAPYFTQFGLQGTEKKYPGQLSGGMRQRAAFMRTYFFGHELMLLDEPFSALDEMTREDMYAWYMKIAAELDLSTLFISHNLEEALTLSDRILVMTGRPGRIAHELKVERDGTGEDFFTSQRFAEYKKTLKELLKRSAED</sequence>
<dbReference type="Gene3D" id="3.40.50.300">
    <property type="entry name" value="P-loop containing nucleotide triphosphate hydrolases"/>
    <property type="match status" value="1"/>
</dbReference>
<feature type="domain" description="ABC transporter" evidence="4">
    <location>
        <begin position="4"/>
        <end position="231"/>
    </location>
</feature>
<dbReference type="CDD" id="cd03293">
    <property type="entry name" value="ABC_NrtD_SsuB_transporters"/>
    <property type="match status" value="1"/>
</dbReference>
<accession>A0A940DI75</accession>
<dbReference type="Pfam" id="PF00005">
    <property type="entry name" value="ABC_tran"/>
    <property type="match status" value="1"/>
</dbReference>
<protein>
    <submittedName>
        <fullName evidence="5">ABC transporter ATP-binding protein</fullName>
    </submittedName>
</protein>
<reference evidence="5" key="2">
    <citation type="journal article" date="2021" name="PeerJ">
        <title>Extensive microbial diversity within the chicken gut microbiome revealed by metagenomics and culture.</title>
        <authorList>
            <person name="Gilroy R."/>
            <person name="Ravi A."/>
            <person name="Getino M."/>
            <person name="Pursley I."/>
            <person name="Horton D.L."/>
            <person name="Alikhan N.F."/>
            <person name="Baker D."/>
            <person name="Gharbi K."/>
            <person name="Hall N."/>
            <person name="Watson M."/>
            <person name="Adriaenssens E.M."/>
            <person name="Foster-Nyarko E."/>
            <person name="Jarju S."/>
            <person name="Secka A."/>
            <person name="Antonio M."/>
            <person name="Oren A."/>
            <person name="Chaudhuri R.R."/>
            <person name="La Ragione R."/>
            <person name="Hildebrand F."/>
            <person name="Pallen M.J."/>
        </authorList>
    </citation>
    <scope>NUCLEOTIDE SEQUENCE</scope>
    <source>
        <strain evidence="5">517</strain>
    </source>
</reference>
<evidence type="ECO:0000256" key="2">
    <source>
        <dbReference type="ARBA" id="ARBA00022741"/>
    </source>
</evidence>
<dbReference type="AlphaFoldDB" id="A0A940DI75"/>
<dbReference type="GO" id="GO:0005524">
    <property type="term" value="F:ATP binding"/>
    <property type="evidence" value="ECO:0007669"/>
    <property type="project" value="UniProtKB-KW"/>
</dbReference>
<name>A0A940DI75_9FIRM</name>
<dbReference type="InterPro" id="IPR003593">
    <property type="entry name" value="AAA+_ATPase"/>
</dbReference>
<dbReference type="PANTHER" id="PTHR42788:SF2">
    <property type="entry name" value="ABC TRANSPORTER ATP-BINDING PROTEIN"/>
    <property type="match status" value="1"/>
</dbReference>
<dbReference type="SMART" id="SM00382">
    <property type="entry name" value="AAA"/>
    <property type="match status" value="1"/>
</dbReference>
<dbReference type="InterPro" id="IPR027417">
    <property type="entry name" value="P-loop_NTPase"/>
</dbReference>
<dbReference type="Proteomes" id="UP000727857">
    <property type="component" value="Unassembled WGS sequence"/>
</dbReference>
<evidence type="ECO:0000313" key="5">
    <source>
        <dbReference type="EMBL" id="MBO8424627.1"/>
    </source>
</evidence>
<dbReference type="InterPro" id="IPR003439">
    <property type="entry name" value="ABC_transporter-like_ATP-bd"/>
</dbReference>
<dbReference type="PROSITE" id="PS50893">
    <property type="entry name" value="ABC_TRANSPORTER_2"/>
    <property type="match status" value="1"/>
</dbReference>
<keyword evidence="3 5" id="KW-0067">ATP-binding</keyword>
<proteinExistence type="predicted"/>
<dbReference type="SUPFAM" id="SSF52540">
    <property type="entry name" value="P-loop containing nucleoside triphosphate hydrolases"/>
    <property type="match status" value="1"/>
</dbReference>
<evidence type="ECO:0000259" key="4">
    <source>
        <dbReference type="PROSITE" id="PS50893"/>
    </source>
</evidence>
<evidence type="ECO:0000313" key="6">
    <source>
        <dbReference type="Proteomes" id="UP000727857"/>
    </source>
</evidence>
<evidence type="ECO:0000256" key="1">
    <source>
        <dbReference type="ARBA" id="ARBA00022448"/>
    </source>
</evidence>
<keyword evidence="1" id="KW-0813">Transport</keyword>
<dbReference type="EMBL" id="JADINF010000160">
    <property type="protein sequence ID" value="MBO8424627.1"/>
    <property type="molecule type" value="Genomic_DNA"/>
</dbReference>
<dbReference type="GO" id="GO:0016887">
    <property type="term" value="F:ATP hydrolysis activity"/>
    <property type="evidence" value="ECO:0007669"/>
    <property type="project" value="InterPro"/>
</dbReference>
<comment type="caution">
    <text evidence="5">The sequence shown here is derived from an EMBL/GenBank/DDBJ whole genome shotgun (WGS) entry which is preliminary data.</text>
</comment>
<keyword evidence="2" id="KW-0547">Nucleotide-binding</keyword>
<dbReference type="InterPro" id="IPR050166">
    <property type="entry name" value="ABC_transporter_ATP-bind"/>
</dbReference>
<reference evidence="5" key="1">
    <citation type="submission" date="2020-10" db="EMBL/GenBank/DDBJ databases">
        <authorList>
            <person name="Gilroy R."/>
        </authorList>
    </citation>
    <scope>NUCLEOTIDE SEQUENCE</scope>
    <source>
        <strain evidence="5">517</strain>
    </source>
</reference>
<organism evidence="5 6">
    <name type="scientific">Candidatus Stercoripulliclostridium pullicola</name>
    <dbReference type="NCBI Taxonomy" id="2840953"/>
    <lineage>
        <taxon>Bacteria</taxon>
        <taxon>Bacillati</taxon>
        <taxon>Bacillota</taxon>
        <taxon>Clostridia</taxon>
        <taxon>Eubacteriales</taxon>
        <taxon>Candidatus Stercoripulliclostridium</taxon>
    </lineage>
</organism>